<dbReference type="RefSeq" id="WP_005674326.1">
    <property type="nucleotide sequence ID" value="NZ_CP146288.1"/>
</dbReference>
<dbReference type="PANTHER" id="PTHR32552">
    <property type="entry name" value="FERRICHROME IRON RECEPTOR-RELATED"/>
    <property type="match status" value="1"/>
</dbReference>
<feature type="domain" description="TonB-dependent receptor-like beta-barrel" evidence="13">
    <location>
        <begin position="295"/>
        <end position="671"/>
    </location>
</feature>
<dbReference type="GO" id="GO:0015891">
    <property type="term" value="P:siderophore transport"/>
    <property type="evidence" value="ECO:0007669"/>
    <property type="project" value="InterPro"/>
</dbReference>
<comment type="similarity">
    <text evidence="2 10 11">Belongs to the TonB-dependent receptor family.</text>
</comment>
<proteinExistence type="inferred from homology"/>
<evidence type="ECO:0000256" key="8">
    <source>
        <dbReference type="ARBA" id="ARBA00023170"/>
    </source>
</evidence>
<dbReference type="InterPro" id="IPR039426">
    <property type="entry name" value="TonB-dep_rcpt-like"/>
</dbReference>
<comment type="caution">
    <text evidence="15">The sequence shown here is derived from an EMBL/GenBank/DDBJ whole genome shotgun (WGS) entry which is preliminary data.</text>
</comment>
<evidence type="ECO:0000259" key="14">
    <source>
        <dbReference type="Pfam" id="PF07715"/>
    </source>
</evidence>
<comment type="subcellular location">
    <subcellularLocation>
        <location evidence="1 10">Cell outer membrane</location>
        <topology evidence="1 10">Multi-pass membrane protein</topology>
    </subcellularLocation>
</comment>
<protein>
    <submittedName>
        <fullName evidence="15">TonB-dependent siderophore receptor</fullName>
    </submittedName>
</protein>
<evidence type="ECO:0000256" key="5">
    <source>
        <dbReference type="ARBA" id="ARBA00022692"/>
    </source>
</evidence>
<dbReference type="GO" id="GO:0009279">
    <property type="term" value="C:cell outer membrane"/>
    <property type="evidence" value="ECO:0007669"/>
    <property type="project" value="UniProtKB-SubCell"/>
</dbReference>
<keyword evidence="4 10" id="KW-1134">Transmembrane beta strand</keyword>
<evidence type="ECO:0000256" key="7">
    <source>
        <dbReference type="ARBA" id="ARBA00023136"/>
    </source>
</evidence>
<dbReference type="Pfam" id="PF07715">
    <property type="entry name" value="Plug"/>
    <property type="match status" value="1"/>
</dbReference>
<keyword evidence="8 15" id="KW-0675">Receptor</keyword>
<dbReference type="PANTHER" id="PTHR32552:SF84">
    <property type="entry name" value="TONB-DEPENDENT RECEPTOR-RELATED"/>
    <property type="match status" value="1"/>
</dbReference>
<dbReference type="STRING" id="887898.HMPREF0551_1960"/>
<evidence type="ECO:0000256" key="12">
    <source>
        <dbReference type="SAM" id="SignalP"/>
    </source>
</evidence>
<evidence type="ECO:0000256" key="11">
    <source>
        <dbReference type="RuleBase" id="RU003357"/>
    </source>
</evidence>
<evidence type="ECO:0000259" key="13">
    <source>
        <dbReference type="Pfam" id="PF00593"/>
    </source>
</evidence>
<sequence length="703" mass="77895">MSIPRLPIKPFVMPALLLLPVLPAHAIQSLDPVTVRPAQQEGLQQAASAGSRLGLSIQNTPASVDVISRERIDARGDTTVNEATARAPGFSSLAHPGNSGSDLSVRGFTGSSSVMQLYDGVRQYGGLGVSYPFHAWAVERIEVLRGPASVVDGDGAIGGVVNVIPRKPRHGAIRHEVRAGIGNRGQRSLDFDSSGSISEHLAYRLDASIERGDGWVDRGKHSSQGLTGALQWQFLPRWQLQLSHAEGRHKPMRYFGVPLIDGKPLEALHRTNYNVQDARITFRDHWSELTLQGSPGDNIAVRSRLYHIRSNRLWFDAENYTWDAARQQIRLAGDTAIRHHQKQTGNTTDVTFEGKLLGMDNAVSAGFDLNHSSLQHDNNTYTGNPRYVSLLSPETGFFDSDLPFIPRYRNTADQYALFVEDRLAVTGQLSLVAGLRHDRARIRRDDLITGNRVFSRTWNSTGHRLGAVYALTPTLSVYAQHSRAADPSTSPLMMSASGAKADMTIGRQIEVGIKQSLPQQRGEWTLAAYNITKHNLQSRDPANPENSIQVGKQSSRGIEGTLSLALSSTLRLDADATFLRARYDDFNDAVDGAIVSRNGKTPPDVPERLANLWLSWQMHPQWTLSGGARHVGKRYANRANDLTLPAYTTADVALKWQPSDATTLALHGHNIFNRHYYSTVYYNEKQWFVGESRRVLFTIDHRF</sequence>
<dbReference type="eggNOG" id="COG4773">
    <property type="taxonomic scope" value="Bacteria"/>
</dbReference>
<dbReference type="AlphaFoldDB" id="E7RZ46"/>
<evidence type="ECO:0000256" key="2">
    <source>
        <dbReference type="ARBA" id="ARBA00009810"/>
    </source>
</evidence>
<evidence type="ECO:0000256" key="4">
    <source>
        <dbReference type="ARBA" id="ARBA00022452"/>
    </source>
</evidence>
<feature type="signal peptide" evidence="12">
    <location>
        <begin position="1"/>
        <end position="26"/>
    </location>
</feature>
<dbReference type="CDD" id="cd01347">
    <property type="entry name" value="ligand_gated_channel"/>
    <property type="match status" value="1"/>
</dbReference>
<dbReference type="InterPro" id="IPR036942">
    <property type="entry name" value="Beta-barrel_TonB_sf"/>
</dbReference>
<gene>
    <name evidence="15" type="ORF">HMPREF0551_1960</name>
</gene>
<dbReference type="SUPFAM" id="SSF56935">
    <property type="entry name" value="Porins"/>
    <property type="match status" value="1"/>
</dbReference>
<keyword evidence="7 10" id="KW-0472">Membrane</keyword>
<dbReference type="NCBIfam" id="TIGR01783">
    <property type="entry name" value="TonB-siderophor"/>
    <property type="match status" value="1"/>
</dbReference>
<dbReference type="GO" id="GO:0015344">
    <property type="term" value="F:siderophore uptake transmembrane transporter activity"/>
    <property type="evidence" value="ECO:0007669"/>
    <property type="project" value="TreeGrafter"/>
</dbReference>
<dbReference type="HOGENOM" id="CLU_008287_9_2_4"/>
<dbReference type="InterPro" id="IPR037066">
    <property type="entry name" value="Plug_dom_sf"/>
</dbReference>
<reference evidence="15 16" key="1">
    <citation type="submission" date="2010-12" db="EMBL/GenBank/DDBJ databases">
        <authorList>
            <person name="Muzny D."/>
            <person name="Qin X."/>
            <person name="Deng J."/>
            <person name="Jiang H."/>
            <person name="Liu Y."/>
            <person name="Qu J."/>
            <person name="Song X.-Z."/>
            <person name="Zhang L."/>
            <person name="Thornton R."/>
            <person name="Coyle M."/>
            <person name="Francisco L."/>
            <person name="Jackson L."/>
            <person name="Javaid M."/>
            <person name="Korchina V."/>
            <person name="Kovar C."/>
            <person name="Mata R."/>
            <person name="Mathew T."/>
            <person name="Ngo R."/>
            <person name="Nguyen L."/>
            <person name="Nguyen N."/>
            <person name="Okwuonu G."/>
            <person name="Ongeri F."/>
            <person name="Pham C."/>
            <person name="Simmons D."/>
            <person name="Wilczek-Boney K."/>
            <person name="Hale W."/>
            <person name="Jakkamsetti A."/>
            <person name="Pham P."/>
            <person name="Ruth R."/>
            <person name="San Lucas F."/>
            <person name="Warren J."/>
            <person name="Zhang J."/>
            <person name="Zhao Z."/>
            <person name="Zhou C."/>
            <person name="Zhu D."/>
            <person name="Lee S."/>
            <person name="Bess C."/>
            <person name="Blankenburg K."/>
            <person name="Forbes L."/>
            <person name="Fu Q."/>
            <person name="Gubbala S."/>
            <person name="Hirani K."/>
            <person name="Jayaseelan J.C."/>
            <person name="Lara F."/>
            <person name="Munidasa M."/>
            <person name="Palculict T."/>
            <person name="Patil S."/>
            <person name="Pu L.-L."/>
            <person name="Saada N."/>
            <person name="Tang L."/>
            <person name="Weissenberger G."/>
            <person name="Zhu Y."/>
            <person name="Hemphill L."/>
            <person name="Shang Y."/>
            <person name="Youmans B."/>
            <person name="Ayvaz T."/>
            <person name="Ross M."/>
            <person name="Santibanez J."/>
            <person name="Aqrawi P."/>
            <person name="Gross S."/>
            <person name="Joshi V."/>
            <person name="Fowler G."/>
            <person name="Nazareth L."/>
            <person name="Reid J."/>
            <person name="Worley K."/>
            <person name="Petrosino J."/>
            <person name="Highlander S."/>
            <person name="Gibbs R."/>
        </authorList>
    </citation>
    <scope>NUCLEOTIDE SEQUENCE [LARGE SCALE GENOMIC DNA]</scope>
    <source>
        <strain evidence="15 16">ATCC 51599</strain>
    </source>
</reference>
<evidence type="ECO:0000256" key="9">
    <source>
        <dbReference type="ARBA" id="ARBA00023237"/>
    </source>
</evidence>
<evidence type="ECO:0000256" key="10">
    <source>
        <dbReference type="PROSITE-ProRule" id="PRU01360"/>
    </source>
</evidence>
<keyword evidence="3 10" id="KW-0813">Transport</keyword>
<dbReference type="InterPro" id="IPR000531">
    <property type="entry name" value="Beta-barrel_TonB"/>
</dbReference>
<keyword evidence="5 10" id="KW-0812">Transmembrane</keyword>
<organism evidence="15 16">
    <name type="scientific">Lautropia mirabilis ATCC 51599</name>
    <dbReference type="NCBI Taxonomy" id="887898"/>
    <lineage>
        <taxon>Bacteria</taxon>
        <taxon>Pseudomonadati</taxon>
        <taxon>Pseudomonadota</taxon>
        <taxon>Betaproteobacteria</taxon>
        <taxon>Burkholderiales</taxon>
        <taxon>Burkholderiaceae</taxon>
        <taxon>Lautropia</taxon>
    </lineage>
</organism>
<accession>E7RZ46</accession>
<dbReference type="Pfam" id="PF00593">
    <property type="entry name" value="TonB_dep_Rec_b-barrel"/>
    <property type="match status" value="1"/>
</dbReference>
<dbReference type="InterPro" id="IPR010105">
    <property type="entry name" value="TonB_sidphr_rcpt"/>
</dbReference>
<evidence type="ECO:0000313" key="15">
    <source>
        <dbReference type="EMBL" id="EFV93845.1"/>
    </source>
</evidence>
<dbReference type="EMBL" id="AEQP01000022">
    <property type="protein sequence ID" value="EFV93845.1"/>
    <property type="molecule type" value="Genomic_DNA"/>
</dbReference>
<name>E7RZ46_9BURK</name>
<evidence type="ECO:0000256" key="1">
    <source>
        <dbReference type="ARBA" id="ARBA00004571"/>
    </source>
</evidence>
<evidence type="ECO:0000256" key="6">
    <source>
        <dbReference type="ARBA" id="ARBA00023077"/>
    </source>
</evidence>
<dbReference type="Gene3D" id="2.40.170.20">
    <property type="entry name" value="TonB-dependent receptor, beta-barrel domain"/>
    <property type="match status" value="1"/>
</dbReference>
<keyword evidence="6 11" id="KW-0798">TonB box</keyword>
<dbReference type="PROSITE" id="PS52016">
    <property type="entry name" value="TONB_DEPENDENT_REC_3"/>
    <property type="match status" value="1"/>
</dbReference>
<dbReference type="Gene3D" id="2.170.130.10">
    <property type="entry name" value="TonB-dependent receptor, plug domain"/>
    <property type="match status" value="1"/>
</dbReference>
<dbReference type="InterPro" id="IPR012910">
    <property type="entry name" value="Plug_dom"/>
</dbReference>
<evidence type="ECO:0000256" key="3">
    <source>
        <dbReference type="ARBA" id="ARBA00022448"/>
    </source>
</evidence>
<feature type="domain" description="TonB-dependent receptor plug" evidence="14">
    <location>
        <begin position="57"/>
        <end position="160"/>
    </location>
</feature>
<dbReference type="Proteomes" id="UP000011021">
    <property type="component" value="Unassembled WGS sequence"/>
</dbReference>
<keyword evidence="12" id="KW-0732">Signal</keyword>
<keyword evidence="16" id="KW-1185">Reference proteome</keyword>
<feature type="chain" id="PRO_5003221696" evidence="12">
    <location>
        <begin position="27"/>
        <end position="703"/>
    </location>
</feature>
<evidence type="ECO:0000313" key="16">
    <source>
        <dbReference type="Proteomes" id="UP000011021"/>
    </source>
</evidence>
<dbReference type="GO" id="GO:0038023">
    <property type="term" value="F:signaling receptor activity"/>
    <property type="evidence" value="ECO:0007669"/>
    <property type="project" value="InterPro"/>
</dbReference>
<keyword evidence="9 10" id="KW-0998">Cell outer membrane</keyword>